<protein>
    <submittedName>
        <fullName evidence="1">Uncharacterized protein</fullName>
    </submittedName>
</protein>
<evidence type="ECO:0000313" key="2">
    <source>
        <dbReference type="Proteomes" id="UP000716322"/>
    </source>
</evidence>
<comment type="caution">
    <text evidence="1">The sequence shown here is derived from an EMBL/GenBank/DDBJ whole genome shotgun (WGS) entry which is preliminary data.</text>
</comment>
<accession>A0ABX0PIW7</accession>
<keyword evidence="2" id="KW-1185">Reference proteome</keyword>
<dbReference type="RefSeq" id="WP_166861950.1">
    <property type="nucleotide sequence ID" value="NZ_JAAQOM010000014.1"/>
</dbReference>
<gene>
    <name evidence="1" type="ORF">HAV22_22235</name>
</gene>
<name>A0ABX0PIW7_9BURK</name>
<reference evidence="1 2" key="1">
    <citation type="submission" date="2020-03" db="EMBL/GenBank/DDBJ databases">
        <title>Genome sequence of strain Massilia sp. TW-1.</title>
        <authorList>
            <person name="Chaudhary D.K."/>
        </authorList>
    </citation>
    <scope>NUCLEOTIDE SEQUENCE [LARGE SCALE GENOMIC DNA]</scope>
    <source>
        <strain evidence="1 2">TW-1</strain>
    </source>
</reference>
<dbReference type="EMBL" id="JAAQOM010000014">
    <property type="protein sequence ID" value="NIA56353.1"/>
    <property type="molecule type" value="Genomic_DNA"/>
</dbReference>
<organism evidence="1 2">
    <name type="scientific">Telluria antibiotica</name>
    <dbReference type="NCBI Taxonomy" id="2717319"/>
    <lineage>
        <taxon>Bacteria</taxon>
        <taxon>Pseudomonadati</taxon>
        <taxon>Pseudomonadota</taxon>
        <taxon>Betaproteobacteria</taxon>
        <taxon>Burkholderiales</taxon>
        <taxon>Oxalobacteraceae</taxon>
        <taxon>Telluria group</taxon>
        <taxon>Telluria</taxon>
    </lineage>
</organism>
<sequence length="318" mass="35086">MKRESAPAAAIASLEQAPHHEAWLLGQAPMRKYLDFVGDVGVPGLNGARPDLVREWTAAELVYEELERSEAGSADHPACPPLDPALEPLVEQVLASPRYTRTFDSLPTSVRMVDLARLVVCQNHVTQTFVDGIRARLGPDPDPVTLFHCCLPLDAGTSPVEIRTMGSKRYQFRSPSTDFRFHESVMLREDQLSGHEAFGAIAGALGLVVGFSCNFMNAVCDADSGRLLLHNGYHRACALLALGVRYAPCVVQTVGSRDELDIVAKPVVANDPGYFFNAPRPPLLKDFLEPRVCKQVPIKRMVRVIELSYEVRDYFMEA</sequence>
<dbReference type="Proteomes" id="UP000716322">
    <property type="component" value="Unassembled WGS sequence"/>
</dbReference>
<evidence type="ECO:0000313" key="1">
    <source>
        <dbReference type="EMBL" id="NIA56353.1"/>
    </source>
</evidence>
<proteinExistence type="predicted"/>